<dbReference type="SUPFAM" id="SSF50346">
    <property type="entry name" value="PRC-barrel domain"/>
    <property type="match status" value="1"/>
</dbReference>
<accession>A0A2A2H7R8</accession>
<protein>
    <submittedName>
        <fullName evidence="2">Photosystem reaction center subunit H</fullName>
    </submittedName>
</protein>
<dbReference type="Gene3D" id="2.30.30.240">
    <property type="entry name" value="PRC-barrel domain"/>
    <property type="match status" value="1"/>
</dbReference>
<dbReference type="EMBL" id="LMVM01000006">
    <property type="protein sequence ID" value="PAV05385.1"/>
    <property type="molecule type" value="Genomic_DNA"/>
</dbReference>
<comment type="caution">
    <text evidence="2">The sequence shown here is derived from an EMBL/GenBank/DDBJ whole genome shotgun (WGS) entry which is preliminary data.</text>
</comment>
<proteinExistence type="predicted"/>
<gene>
    <name evidence="2" type="ORF">ASJ80_09645</name>
</gene>
<dbReference type="OrthoDB" id="68960at2157"/>
<evidence type="ECO:0000259" key="1">
    <source>
        <dbReference type="Pfam" id="PF05239"/>
    </source>
</evidence>
<dbReference type="RefSeq" id="WP_069583286.1">
    <property type="nucleotide sequence ID" value="NZ_LMVM01000006.1"/>
</dbReference>
<dbReference type="InterPro" id="IPR027275">
    <property type="entry name" value="PRC-brl_dom"/>
</dbReference>
<name>A0A2A2H7R8_METBR</name>
<dbReference type="AlphaFoldDB" id="A0A2A2H7R8"/>
<sequence length="77" mass="8268">MKISDELKGKEVVDDSGNRIGTIRDVKMNPESDKVESLVITEGGDASKMGLGDKKVVSYTNVDSVGDKIVLRGSLSR</sequence>
<dbReference type="InterPro" id="IPR011033">
    <property type="entry name" value="PRC_barrel-like_sf"/>
</dbReference>
<organism evidence="2 3">
    <name type="scientific">Methanobacterium bryantii</name>
    <dbReference type="NCBI Taxonomy" id="2161"/>
    <lineage>
        <taxon>Archaea</taxon>
        <taxon>Methanobacteriati</taxon>
        <taxon>Methanobacteriota</taxon>
        <taxon>Methanomada group</taxon>
        <taxon>Methanobacteria</taxon>
        <taxon>Methanobacteriales</taxon>
        <taxon>Methanobacteriaceae</taxon>
        <taxon>Methanobacterium</taxon>
    </lineage>
</organism>
<evidence type="ECO:0000313" key="2">
    <source>
        <dbReference type="EMBL" id="PAV05385.1"/>
    </source>
</evidence>
<keyword evidence="3" id="KW-1185">Reference proteome</keyword>
<feature type="domain" description="PRC-barrel" evidence="1">
    <location>
        <begin position="5"/>
        <end position="72"/>
    </location>
</feature>
<dbReference type="Pfam" id="PF05239">
    <property type="entry name" value="PRC"/>
    <property type="match status" value="1"/>
</dbReference>
<dbReference type="Proteomes" id="UP000217784">
    <property type="component" value="Unassembled WGS sequence"/>
</dbReference>
<evidence type="ECO:0000313" key="3">
    <source>
        <dbReference type="Proteomes" id="UP000217784"/>
    </source>
</evidence>
<reference evidence="2 3" key="1">
    <citation type="journal article" date="2017" name="BMC Genomics">
        <title>Genomic analysis of methanogenic archaea reveals a shift towards energy conservation.</title>
        <authorList>
            <person name="Gilmore S.P."/>
            <person name="Henske J.K."/>
            <person name="Sexton J.A."/>
            <person name="Solomon K.V."/>
            <person name="Seppala S."/>
            <person name="Yoo J.I."/>
            <person name="Huyett L.M."/>
            <person name="Pressman A."/>
            <person name="Cogan J.Z."/>
            <person name="Kivenson V."/>
            <person name="Peng X."/>
            <person name="Tan Y."/>
            <person name="Valentine D.L."/>
            <person name="O'Malley M.A."/>
        </authorList>
    </citation>
    <scope>NUCLEOTIDE SEQUENCE [LARGE SCALE GENOMIC DNA]</scope>
    <source>
        <strain evidence="2 3">M.o.H.</strain>
    </source>
</reference>